<proteinExistence type="predicted"/>
<dbReference type="Gene3D" id="1.10.357.10">
    <property type="entry name" value="Tetracycline Repressor, domain 2"/>
    <property type="match status" value="1"/>
</dbReference>
<dbReference type="InterPro" id="IPR011075">
    <property type="entry name" value="TetR_C"/>
</dbReference>
<keyword evidence="2 4" id="KW-0238">DNA-binding</keyword>
<dbReference type="SUPFAM" id="SSF48498">
    <property type="entry name" value="Tetracyclin repressor-like, C-terminal domain"/>
    <property type="match status" value="1"/>
</dbReference>
<dbReference type="InterPro" id="IPR001647">
    <property type="entry name" value="HTH_TetR"/>
</dbReference>
<dbReference type="InterPro" id="IPR036271">
    <property type="entry name" value="Tet_transcr_reg_TetR-rel_C_sf"/>
</dbReference>
<evidence type="ECO:0000256" key="4">
    <source>
        <dbReference type="PROSITE-ProRule" id="PRU00335"/>
    </source>
</evidence>
<comment type="caution">
    <text evidence="6">The sequence shown here is derived from an EMBL/GenBank/DDBJ whole genome shotgun (WGS) entry which is preliminary data.</text>
</comment>
<dbReference type="InterPro" id="IPR009057">
    <property type="entry name" value="Homeodomain-like_sf"/>
</dbReference>
<keyword evidence="1" id="KW-0805">Transcription regulation</keyword>
<keyword evidence="3" id="KW-0804">Transcription</keyword>
<evidence type="ECO:0000256" key="1">
    <source>
        <dbReference type="ARBA" id="ARBA00023015"/>
    </source>
</evidence>
<dbReference type="Pfam" id="PF00440">
    <property type="entry name" value="TetR_N"/>
    <property type="match status" value="1"/>
</dbReference>
<organism evidence="6 7">
    <name type="scientific">Myceligenerans pegani</name>
    <dbReference type="NCBI Taxonomy" id="2776917"/>
    <lineage>
        <taxon>Bacteria</taxon>
        <taxon>Bacillati</taxon>
        <taxon>Actinomycetota</taxon>
        <taxon>Actinomycetes</taxon>
        <taxon>Micrococcales</taxon>
        <taxon>Promicromonosporaceae</taxon>
        <taxon>Myceligenerans</taxon>
    </lineage>
</organism>
<evidence type="ECO:0000313" key="7">
    <source>
        <dbReference type="Proteomes" id="UP000625527"/>
    </source>
</evidence>
<dbReference type="PROSITE" id="PS50977">
    <property type="entry name" value="HTH_TETR_2"/>
    <property type="match status" value="1"/>
</dbReference>
<protein>
    <submittedName>
        <fullName evidence="6">TetR/AcrR family transcriptional regulator</fullName>
    </submittedName>
</protein>
<dbReference type="PANTHER" id="PTHR47506:SF1">
    <property type="entry name" value="HTH-TYPE TRANSCRIPTIONAL REGULATOR YJDC"/>
    <property type="match status" value="1"/>
</dbReference>
<keyword evidence="7" id="KW-1185">Reference proteome</keyword>
<feature type="domain" description="HTH tetR-type" evidence="5">
    <location>
        <begin position="6"/>
        <end position="66"/>
    </location>
</feature>
<feature type="DNA-binding region" description="H-T-H motif" evidence="4">
    <location>
        <begin position="29"/>
        <end position="48"/>
    </location>
</feature>
<dbReference type="Pfam" id="PF16925">
    <property type="entry name" value="TetR_C_13"/>
    <property type="match status" value="1"/>
</dbReference>
<evidence type="ECO:0000259" key="5">
    <source>
        <dbReference type="PROSITE" id="PS50977"/>
    </source>
</evidence>
<evidence type="ECO:0000313" key="6">
    <source>
        <dbReference type="EMBL" id="MBE1876857.1"/>
    </source>
</evidence>
<name>A0ABR9MZP1_9MICO</name>
<reference evidence="6 7" key="1">
    <citation type="submission" date="2020-10" db="EMBL/GenBank/DDBJ databases">
        <title>Myceligenerans pegani sp. nov., an endophytic actinomycete isolated from Peganum harmala L. in Xinjiang, China.</title>
        <authorList>
            <person name="Xin L."/>
        </authorList>
    </citation>
    <scope>NUCLEOTIDE SEQUENCE [LARGE SCALE GENOMIC DNA]</scope>
    <source>
        <strain evidence="6 7">TRM65318</strain>
    </source>
</reference>
<dbReference type="EMBL" id="JADAQT010000090">
    <property type="protein sequence ID" value="MBE1876857.1"/>
    <property type="molecule type" value="Genomic_DNA"/>
</dbReference>
<evidence type="ECO:0000256" key="3">
    <source>
        <dbReference type="ARBA" id="ARBA00023163"/>
    </source>
</evidence>
<dbReference type="PANTHER" id="PTHR47506">
    <property type="entry name" value="TRANSCRIPTIONAL REGULATORY PROTEIN"/>
    <property type="match status" value="1"/>
</dbReference>
<dbReference type="SUPFAM" id="SSF46689">
    <property type="entry name" value="Homeodomain-like"/>
    <property type="match status" value="1"/>
</dbReference>
<sequence length="197" mass="21249">MSRPRTFDEAETARRAMDLFWQQGFGDTPAATISDHLGLGMGSIYQAYGSKEGLYRAALEQYQERGLGFLAEALASGGTVRDSLRAYMIGRVTEALDDPRQRGCLLVNTIGERLPRDSAAADFARGMQRANREAIAGALVAAVERGELRGDTDADALAGYLVTVMNGLMVTVKVAPDRDDLIRTVDLALGVVDAHRA</sequence>
<evidence type="ECO:0000256" key="2">
    <source>
        <dbReference type="ARBA" id="ARBA00023125"/>
    </source>
</evidence>
<dbReference type="Proteomes" id="UP000625527">
    <property type="component" value="Unassembled WGS sequence"/>
</dbReference>
<accession>A0ABR9MZP1</accession>
<dbReference type="RefSeq" id="WP_192863426.1">
    <property type="nucleotide sequence ID" value="NZ_JADAQT010000090.1"/>
</dbReference>
<dbReference type="Gene3D" id="1.10.10.60">
    <property type="entry name" value="Homeodomain-like"/>
    <property type="match status" value="1"/>
</dbReference>
<gene>
    <name evidence="6" type="ORF">IHE71_14255</name>
</gene>